<dbReference type="InterPro" id="IPR036444">
    <property type="entry name" value="PLipase_A2_dom_sf"/>
</dbReference>
<keyword evidence="3" id="KW-1185">Reference proteome</keyword>
<dbReference type="STRING" id="400727.A0A2T7NJG3"/>
<dbReference type="Proteomes" id="UP000245119">
    <property type="component" value="Linkage Group LG12"/>
</dbReference>
<feature type="chain" id="PRO_5015680021" description="Conodipine-M alpha chain" evidence="1">
    <location>
        <begin position="19"/>
        <end position="147"/>
    </location>
</feature>
<dbReference type="InterPro" id="IPR038875">
    <property type="entry name" value="PLA2_conodipine-like"/>
</dbReference>
<evidence type="ECO:0000313" key="2">
    <source>
        <dbReference type="EMBL" id="PVD21310.1"/>
    </source>
</evidence>
<dbReference type="PANTHER" id="PTHR37687">
    <property type="entry name" value="AGAP006772-PA"/>
    <property type="match status" value="1"/>
</dbReference>
<comment type="caution">
    <text evidence="2">The sequence shown here is derived from an EMBL/GenBank/DDBJ whole genome shotgun (WGS) entry which is preliminary data.</text>
</comment>
<dbReference type="PANTHER" id="PTHR37687:SF1">
    <property type="entry name" value="AGAP006772-PA"/>
    <property type="match status" value="1"/>
</dbReference>
<reference evidence="2 3" key="1">
    <citation type="submission" date="2018-04" db="EMBL/GenBank/DDBJ databases">
        <title>The genome of golden apple snail Pomacea canaliculata provides insight into stress tolerance and invasive adaptation.</title>
        <authorList>
            <person name="Liu C."/>
            <person name="Liu B."/>
            <person name="Ren Y."/>
            <person name="Zhang Y."/>
            <person name="Wang H."/>
            <person name="Li S."/>
            <person name="Jiang F."/>
            <person name="Yin L."/>
            <person name="Zhang G."/>
            <person name="Qian W."/>
            <person name="Fan W."/>
        </authorList>
    </citation>
    <scope>NUCLEOTIDE SEQUENCE [LARGE SCALE GENOMIC DNA]</scope>
    <source>
        <strain evidence="2">SZHN2017</strain>
        <tissue evidence="2">Muscle</tissue>
    </source>
</reference>
<dbReference type="GO" id="GO:0006644">
    <property type="term" value="P:phospholipid metabolic process"/>
    <property type="evidence" value="ECO:0007669"/>
    <property type="project" value="InterPro"/>
</dbReference>
<protein>
    <recommendedName>
        <fullName evidence="4">Conodipine-M alpha chain</fullName>
    </recommendedName>
</protein>
<dbReference type="EMBL" id="PZQS01000012">
    <property type="protein sequence ID" value="PVD21310.1"/>
    <property type="molecule type" value="Genomic_DNA"/>
</dbReference>
<dbReference type="Gene3D" id="1.20.90.10">
    <property type="entry name" value="Phospholipase A2 domain"/>
    <property type="match status" value="1"/>
</dbReference>
<sequence length="147" mass="16545">MMSLKLLLALALVAVVTGSEEFEVGTRRRREVCAEHSNGCSIPGDLPFFYKHTFTPACDRHDMCYNCGSLLGYTKDQCDQYFLNNMLKICASVSRRRDTLSRKYRSTCTLTATVYYEGVHLAGASHFRVPGHTDPYCTTDLVRTCVP</sequence>
<dbReference type="Pfam" id="PF09056">
    <property type="entry name" value="Phospholip_A2_3"/>
    <property type="match status" value="1"/>
</dbReference>
<organism evidence="2 3">
    <name type="scientific">Pomacea canaliculata</name>
    <name type="common">Golden apple snail</name>
    <dbReference type="NCBI Taxonomy" id="400727"/>
    <lineage>
        <taxon>Eukaryota</taxon>
        <taxon>Metazoa</taxon>
        <taxon>Spiralia</taxon>
        <taxon>Lophotrochozoa</taxon>
        <taxon>Mollusca</taxon>
        <taxon>Gastropoda</taxon>
        <taxon>Caenogastropoda</taxon>
        <taxon>Architaenioglossa</taxon>
        <taxon>Ampullarioidea</taxon>
        <taxon>Ampullariidae</taxon>
        <taxon>Pomacea</taxon>
    </lineage>
</organism>
<keyword evidence="1" id="KW-0732">Signal</keyword>
<dbReference type="InterPro" id="IPR015141">
    <property type="entry name" value="PLipase_A2_prok/fun"/>
</dbReference>
<gene>
    <name evidence="2" type="ORF">C0Q70_19483</name>
</gene>
<dbReference type="SUPFAM" id="SSF48619">
    <property type="entry name" value="Phospholipase A2, PLA2"/>
    <property type="match status" value="1"/>
</dbReference>
<evidence type="ECO:0000313" key="3">
    <source>
        <dbReference type="Proteomes" id="UP000245119"/>
    </source>
</evidence>
<name>A0A2T7NJG3_POMCA</name>
<accession>A0A2T7NJG3</accession>
<evidence type="ECO:0008006" key="4">
    <source>
        <dbReference type="Google" id="ProtNLM"/>
    </source>
</evidence>
<dbReference type="OMA" id="ESCKTHA"/>
<proteinExistence type="predicted"/>
<evidence type="ECO:0000256" key="1">
    <source>
        <dbReference type="SAM" id="SignalP"/>
    </source>
</evidence>
<feature type="signal peptide" evidence="1">
    <location>
        <begin position="1"/>
        <end position="18"/>
    </location>
</feature>
<dbReference type="GO" id="GO:0050482">
    <property type="term" value="P:arachidonate secretion"/>
    <property type="evidence" value="ECO:0007669"/>
    <property type="project" value="InterPro"/>
</dbReference>
<dbReference type="OrthoDB" id="10043382at2759"/>
<dbReference type="GO" id="GO:0004623">
    <property type="term" value="F:phospholipase A2 activity"/>
    <property type="evidence" value="ECO:0007669"/>
    <property type="project" value="InterPro"/>
</dbReference>
<dbReference type="AlphaFoldDB" id="A0A2T7NJG3"/>